<dbReference type="CDD" id="cd11072">
    <property type="entry name" value="CYP71-like"/>
    <property type="match status" value="1"/>
</dbReference>
<keyword evidence="6 12" id="KW-0479">Metal-binding</keyword>
<dbReference type="Gene3D" id="1.10.630.10">
    <property type="entry name" value="Cytochrome P450"/>
    <property type="match status" value="1"/>
</dbReference>
<dbReference type="PROSITE" id="PS00086">
    <property type="entry name" value="CYTOCHROME_P450"/>
    <property type="match status" value="1"/>
</dbReference>
<evidence type="ECO:0000256" key="8">
    <source>
        <dbReference type="ARBA" id="ARBA00023002"/>
    </source>
</evidence>
<protein>
    <submittedName>
        <fullName evidence="14">Premnaspirodiene oxygenase</fullName>
    </submittedName>
</protein>
<evidence type="ECO:0000256" key="7">
    <source>
        <dbReference type="ARBA" id="ARBA00022989"/>
    </source>
</evidence>
<dbReference type="PANTHER" id="PTHR47953">
    <property type="entry name" value="OS08G0105600 PROTEIN"/>
    <property type="match status" value="1"/>
</dbReference>
<evidence type="ECO:0000256" key="6">
    <source>
        <dbReference type="ARBA" id="ARBA00022723"/>
    </source>
</evidence>
<dbReference type="EMBL" id="JBBWWQ010000019">
    <property type="protein sequence ID" value="KAK8919164.1"/>
    <property type="molecule type" value="Genomic_DNA"/>
</dbReference>
<evidence type="ECO:0000256" key="11">
    <source>
        <dbReference type="ARBA" id="ARBA00023136"/>
    </source>
</evidence>
<dbReference type="InterPro" id="IPR036396">
    <property type="entry name" value="Cyt_P450_sf"/>
</dbReference>
<reference evidence="14 15" key="1">
    <citation type="journal article" date="2022" name="Nat. Plants">
        <title>Genomes of leafy and leafless Platanthera orchids illuminate the evolution of mycoheterotrophy.</title>
        <authorList>
            <person name="Li M.H."/>
            <person name="Liu K.W."/>
            <person name="Li Z."/>
            <person name="Lu H.C."/>
            <person name="Ye Q.L."/>
            <person name="Zhang D."/>
            <person name="Wang J.Y."/>
            <person name="Li Y.F."/>
            <person name="Zhong Z.M."/>
            <person name="Liu X."/>
            <person name="Yu X."/>
            <person name="Liu D.K."/>
            <person name="Tu X.D."/>
            <person name="Liu B."/>
            <person name="Hao Y."/>
            <person name="Liao X.Y."/>
            <person name="Jiang Y.T."/>
            <person name="Sun W.H."/>
            <person name="Chen J."/>
            <person name="Chen Y.Q."/>
            <person name="Ai Y."/>
            <person name="Zhai J.W."/>
            <person name="Wu S.S."/>
            <person name="Zhou Z."/>
            <person name="Hsiao Y.Y."/>
            <person name="Wu W.L."/>
            <person name="Chen Y.Y."/>
            <person name="Lin Y.F."/>
            <person name="Hsu J.L."/>
            <person name="Li C.Y."/>
            <person name="Wang Z.W."/>
            <person name="Zhao X."/>
            <person name="Zhong W.Y."/>
            <person name="Ma X.K."/>
            <person name="Ma L."/>
            <person name="Huang J."/>
            <person name="Chen G.Z."/>
            <person name="Huang M.Z."/>
            <person name="Huang L."/>
            <person name="Peng D.H."/>
            <person name="Luo Y.B."/>
            <person name="Zou S.Q."/>
            <person name="Chen S.P."/>
            <person name="Lan S."/>
            <person name="Tsai W.C."/>
            <person name="Van de Peer Y."/>
            <person name="Liu Z.J."/>
        </authorList>
    </citation>
    <scope>NUCLEOTIDE SEQUENCE [LARGE SCALE GENOMIC DNA]</scope>
    <source>
        <strain evidence="14">Lor287</strain>
    </source>
</reference>
<name>A0AAP0AYT2_9ASPA</name>
<comment type="cofactor">
    <cofactor evidence="1 12">
        <name>heme</name>
        <dbReference type="ChEBI" id="CHEBI:30413"/>
    </cofactor>
</comment>
<proteinExistence type="inferred from homology"/>
<accession>A0AAP0AYT2</accession>
<keyword evidence="4 12" id="KW-0349">Heme</keyword>
<dbReference type="GO" id="GO:0020037">
    <property type="term" value="F:heme binding"/>
    <property type="evidence" value="ECO:0007669"/>
    <property type="project" value="InterPro"/>
</dbReference>
<evidence type="ECO:0000256" key="10">
    <source>
        <dbReference type="ARBA" id="ARBA00023033"/>
    </source>
</evidence>
<dbReference type="InterPro" id="IPR001128">
    <property type="entry name" value="Cyt_P450"/>
</dbReference>
<evidence type="ECO:0000256" key="3">
    <source>
        <dbReference type="ARBA" id="ARBA00010617"/>
    </source>
</evidence>
<evidence type="ECO:0000256" key="1">
    <source>
        <dbReference type="ARBA" id="ARBA00001971"/>
    </source>
</evidence>
<gene>
    <name evidence="14" type="primary">CYP71D55</name>
    <name evidence="14" type="ORF">KSP39_PZI021304</name>
</gene>
<evidence type="ECO:0000256" key="12">
    <source>
        <dbReference type="PIRSR" id="PIRSR602401-1"/>
    </source>
</evidence>
<dbReference type="FunFam" id="1.10.630.10:FF:000126">
    <property type="entry name" value="Predicted protein"/>
    <property type="match status" value="1"/>
</dbReference>
<keyword evidence="7" id="KW-1133">Transmembrane helix</keyword>
<evidence type="ECO:0000256" key="4">
    <source>
        <dbReference type="ARBA" id="ARBA00022617"/>
    </source>
</evidence>
<keyword evidence="11" id="KW-0472">Membrane</keyword>
<dbReference type="PRINTS" id="PR00463">
    <property type="entry name" value="EP450I"/>
</dbReference>
<evidence type="ECO:0000256" key="5">
    <source>
        <dbReference type="ARBA" id="ARBA00022692"/>
    </source>
</evidence>
<evidence type="ECO:0000313" key="15">
    <source>
        <dbReference type="Proteomes" id="UP001418222"/>
    </source>
</evidence>
<keyword evidence="15" id="KW-1185">Reference proteome</keyword>
<dbReference type="PANTHER" id="PTHR47953:SF19">
    <property type="entry name" value="OS06G0641600 PROTEIN"/>
    <property type="match status" value="1"/>
</dbReference>
<keyword evidence="9 12" id="KW-0408">Iron</keyword>
<dbReference type="InterPro" id="IPR052306">
    <property type="entry name" value="CYP450_71D"/>
</dbReference>
<evidence type="ECO:0000256" key="13">
    <source>
        <dbReference type="RuleBase" id="RU000461"/>
    </source>
</evidence>
<organism evidence="14 15">
    <name type="scientific">Platanthera zijinensis</name>
    <dbReference type="NCBI Taxonomy" id="2320716"/>
    <lineage>
        <taxon>Eukaryota</taxon>
        <taxon>Viridiplantae</taxon>
        <taxon>Streptophyta</taxon>
        <taxon>Embryophyta</taxon>
        <taxon>Tracheophyta</taxon>
        <taxon>Spermatophyta</taxon>
        <taxon>Magnoliopsida</taxon>
        <taxon>Liliopsida</taxon>
        <taxon>Asparagales</taxon>
        <taxon>Orchidaceae</taxon>
        <taxon>Orchidoideae</taxon>
        <taxon>Orchideae</taxon>
        <taxon>Orchidinae</taxon>
        <taxon>Platanthera</taxon>
    </lineage>
</organism>
<comment type="similarity">
    <text evidence="3 13">Belongs to the cytochrome P450 family.</text>
</comment>
<keyword evidence="10 13" id="KW-0503">Monooxygenase</keyword>
<keyword evidence="5" id="KW-0812">Transmembrane</keyword>
<evidence type="ECO:0000256" key="9">
    <source>
        <dbReference type="ARBA" id="ARBA00023004"/>
    </source>
</evidence>
<dbReference type="Proteomes" id="UP001418222">
    <property type="component" value="Unassembled WGS sequence"/>
</dbReference>
<sequence>MRLKLGEIRAVVVSSASAAKEILKTHDIAFASRPIYASINTISCGGKDIAFAPYGDFWRQMRRLCLLELFSAKRLQSFRYIREEEISSLVRSIAEAAGVSVDLSDKLSQLSNNITSRAVVGTKMADQKLFQSAVAGVVELASGFNAADLFPSMPFIARITVSNFAISGRHSGGKTEIWSSPVRFQRKVEGCQQKLEHISEEIIQEHKKKQGKLFPTVEDITDVLLRIQAEGNLHFPLTNDHIKAVISGLLVAGTSTTATVMAWAMSELIRNPAAKAKAQDEVRKTFGCRGMPNMIAGEEMMIGDKLSYLKLVIKETLRMHPPAPLLLPRENQESREVMGYEIPAKTMVMVNAWAIGRDSGSWVEPDAFRPERFDGSDLEFKGNHLELIPFGGGRRICPGMIFGLTTIEMALAHLLYYFDWEYSPEAGEELDMTEAPGLSTERKFPLLRLEPVNYSLEACSVICSRPTPYLTLQFAPGFFWLRN</sequence>
<dbReference type="InterPro" id="IPR017972">
    <property type="entry name" value="Cyt_P450_CS"/>
</dbReference>
<evidence type="ECO:0000313" key="14">
    <source>
        <dbReference type="EMBL" id="KAK8919164.1"/>
    </source>
</evidence>
<dbReference type="GO" id="GO:0016020">
    <property type="term" value="C:membrane"/>
    <property type="evidence" value="ECO:0007669"/>
    <property type="project" value="UniProtKB-SubCell"/>
</dbReference>
<dbReference type="Pfam" id="PF00067">
    <property type="entry name" value="p450"/>
    <property type="match status" value="2"/>
</dbReference>
<dbReference type="GO" id="GO:0005506">
    <property type="term" value="F:iron ion binding"/>
    <property type="evidence" value="ECO:0007669"/>
    <property type="project" value="InterPro"/>
</dbReference>
<dbReference type="InterPro" id="IPR002401">
    <property type="entry name" value="Cyt_P450_E_grp-I"/>
</dbReference>
<keyword evidence="8 13" id="KW-0560">Oxidoreductase</keyword>
<comment type="subcellular location">
    <subcellularLocation>
        <location evidence="2">Membrane</location>
        <topology evidence="2">Single-pass membrane protein</topology>
    </subcellularLocation>
</comment>
<evidence type="ECO:0000256" key="2">
    <source>
        <dbReference type="ARBA" id="ARBA00004167"/>
    </source>
</evidence>
<comment type="caution">
    <text evidence="14">The sequence shown here is derived from an EMBL/GenBank/DDBJ whole genome shotgun (WGS) entry which is preliminary data.</text>
</comment>
<dbReference type="PRINTS" id="PR00385">
    <property type="entry name" value="P450"/>
</dbReference>
<feature type="binding site" description="axial binding residue" evidence="12">
    <location>
        <position position="397"/>
    </location>
    <ligand>
        <name>heme</name>
        <dbReference type="ChEBI" id="CHEBI:30413"/>
    </ligand>
    <ligandPart>
        <name>Fe</name>
        <dbReference type="ChEBI" id="CHEBI:18248"/>
    </ligandPart>
</feature>
<dbReference type="AlphaFoldDB" id="A0AAP0AYT2"/>
<dbReference type="GO" id="GO:0016705">
    <property type="term" value="F:oxidoreductase activity, acting on paired donors, with incorporation or reduction of molecular oxygen"/>
    <property type="evidence" value="ECO:0007669"/>
    <property type="project" value="InterPro"/>
</dbReference>
<dbReference type="GO" id="GO:0004497">
    <property type="term" value="F:monooxygenase activity"/>
    <property type="evidence" value="ECO:0007669"/>
    <property type="project" value="UniProtKB-KW"/>
</dbReference>
<dbReference type="SUPFAM" id="SSF48264">
    <property type="entry name" value="Cytochrome P450"/>
    <property type="match status" value="1"/>
</dbReference>